<feature type="region of interest" description="Disordered" evidence="8">
    <location>
        <begin position="841"/>
        <end position="895"/>
    </location>
</feature>
<gene>
    <name evidence="13" type="ORF">Slin15195_G003120</name>
</gene>
<dbReference type="GO" id="GO:0001147">
    <property type="term" value="F:transcription termination site sequence-specific DNA binding"/>
    <property type="evidence" value="ECO:0007669"/>
    <property type="project" value="TreeGrafter"/>
</dbReference>
<feature type="domain" description="Helicase SEN1 beta-barrel" evidence="12">
    <location>
        <begin position="1122"/>
        <end position="1220"/>
    </location>
</feature>
<evidence type="ECO:0000256" key="6">
    <source>
        <dbReference type="ARBA" id="ARBA00022840"/>
    </source>
</evidence>
<dbReference type="Proteomes" id="UP001056384">
    <property type="component" value="Chromosome 1"/>
</dbReference>
<organism evidence="13 14">
    <name type="scientific">Septoria linicola</name>
    <dbReference type="NCBI Taxonomy" id="215465"/>
    <lineage>
        <taxon>Eukaryota</taxon>
        <taxon>Fungi</taxon>
        <taxon>Dikarya</taxon>
        <taxon>Ascomycota</taxon>
        <taxon>Pezizomycotina</taxon>
        <taxon>Dothideomycetes</taxon>
        <taxon>Dothideomycetidae</taxon>
        <taxon>Mycosphaerellales</taxon>
        <taxon>Mycosphaerellaceae</taxon>
        <taxon>Septoria</taxon>
    </lineage>
</organism>
<dbReference type="InterPro" id="IPR041677">
    <property type="entry name" value="DNA2/NAM7_AAA_11"/>
</dbReference>
<accession>A0A9Q9AIV4</accession>
<evidence type="ECO:0000256" key="2">
    <source>
        <dbReference type="ARBA" id="ARBA00007913"/>
    </source>
</evidence>
<dbReference type="InterPro" id="IPR056474">
    <property type="entry name" value="SEN1_barrel"/>
</dbReference>
<dbReference type="PANTHER" id="PTHR10887:SF495">
    <property type="entry name" value="HELICASE SENATAXIN ISOFORM X1-RELATED"/>
    <property type="match status" value="1"/>
</dbReference>
<dbReference type="Pfam" id="PF13087">
    <property type="entry name" value="AAA_12"/>
    <property type="match status" value="1"/>
</dbReference>
<evidence type="ECO:0000256" key="8">
    <source>
        <dbReference type="SAM" id="MobiDB-lite"/>
    </source>
</evidence>
<reference evidence="13" key="1">
    <citation type="submission" date="2022-06" db="EMBL/GenBank/DDBJ databases">
        <title>Complete genome sequences of two strains of the flax pathogen Septoria linicola.</title>
        <authorList>
            <person name="Lapalu N."/>
            <person name="Simon A."/>
            <person name="Demenou B."/>
            <person name="Paumier D."/>
            <person name="Guillot M.-P."/>
            <person name="Gout L."/>
            <person name="Valade R."/>
        </authorList>
    </citation>
    <scope>NUCLEOTIDE SEQUENCE</scope>
    <source>
        <strain evidence="13">SE15195</strain>
    </source>
</reference>
<dbReference type="SUPFAM" id="SSF52540">
    <property type="entry name" value="P-loop containing nucleoside triphosphate hydrolases"/>
    <property type="match status" value="1"/>
</dbReference>
<protein>
    <submittedName>
        <fullName evidence="13">Helicase Sen1, P-loop containing nucleoside triphosphate hydrolase, DNA2/NAM7 helicase</fullName>
    </submittedName>
</protein>
<dbReference type="InterPro" id="IPR047187">
    <property type="entry name" value="SF1_C_Upf1"/>
</dbReference>
<evidence type="ECO:0000259" key="9">
    <source>
        <dbReference type="Pfam" id="PF12726"/>
    </source>
</evidence>
<keyword evidence="4 13" id="KW-0378">Hydrolase</keyword>
<evidence type="ECO:0000256" key="7">
    <source>
        <dbReference type="ARBA" id="ARBA00023242"/>
    </source>
</evidence>
<feature type="compositionally biased region" description="Polar residues" evidence="8">
    <location>
        <begin position="1961"/>
        <end position="1979"/>
    </location>
</feature>
<dbReference type="GO" id="GO:0005694">
    <property type="term" value="C:chromosome"/>
    <property type="evidence" value="ECO:0007669"/>
    <property type="project" value="UniProtKB-ARBA"/>
</dbReference>
<dbReference type="GO" id="GO:0016604">
    <property type="term" value="C:nuclear body"/>
    <property type="evidence" value="ECO:0007669"/>
    <property type="project" value="TreeGrafter"/>
</dbReference>
<keyword evidence="3" id="KW-0547">Nucleotide-binding</keyword>
<dbReference type="Pfam" id="PF12726">
    <property type="entry name" value="SEN1_N"/>
    <property type="match status" value="1"/>
</dbReference>
<dbReference type="CDD" id="cd18042">
    <property type="entry name" value="DEXXQc_SETX"/>
    <property type="match status" value="1"/>
</dbReference>
<feature type="compositionally biased region" description="Low complexity" evidence="8">
    <location>
        <begin position="876"/>
        <end position="892"/>
    </location>
</feature>
<feature type="compositionally biased region" description="Basic and acidic residues" evidence="8">
    <location>
        <begin position="1470"/>
        <end position="1491"/>
    </location>
</feature>
<evidence type="ECO:0000256" key="1">
    <source>
        <dbReference type="ARBA" id="ARBA00004123"/>
    </source>
</evidence>
<dbReference type="GO" id="GO:0006369">
    <property type="term" value="P:termination of RNA polymerase II transcription"/>
    <property type="evidence" value="ECO:0007669"/>
    <property type="project" value="TreeGrafter"/>
</dbReference>
<dbReference type="Gene3D" id="3.40.50.300">
    <property type="entry name" value="P-loop containing nucleotide triphosphate hydrolases"/>
    <property type="match status" value="2"/>
</dbReference>
<feature type="region of interest" description="Disordered" evidence="8">
    <location>
        <begin position="1438"/>
        <end position="1457"/>
    </location>
</feature>
<dbReference type="OrthoDB" id="6513042at2759"/>
<feature type="compositionally biased region" description="Acidic residues" evidence="8">
    <location>
        <begin position="1893"/>
        <end position="1905"/>
    </location>
</feature>
<evidence type="ECO:0000256" key="5">
    <source>
        <dbReference type="ARBA" id="ARBA00022806"/>
    </source>
</evidence>
<keyword evidence="14" id="KW-1185">Reference proteome</keyword>
<evidence type="ECO:0000256" key="3">
    <source>
        <dbReference type="ARBA" id="ARBA00022741"/>
    </source>
</evidence>
<dbReference type="FunFam" id="3.40.50.300:FF:001152">
    <property type="entry name" value="tRNA-splicing endonuclease, putative"/>
    <property type="match status" value="1"/>
</dbReference>
<dbReference type="Pfam" id="PF23576">
    <property type="entry name" value="SEN1_barrel"/>
    <property type="match status" value="1"/>
</dbReference>
<dbReference type="GO" id="GO:0016787">
    <property type="term" value="F:hydrolase activity"/>
    <property type="evidence" value="ECO:0007669"/>
    <property type="project" value="UniProtKB-KW"/>
</dbReference>
<feature type="domain" description="DNA2/NAM7 helicase-like C-terminal" evidence="11">
    <location>
        <begin position="1574"/>
        <end position="1770"/>
    </location>
</feature>
<dbReference type="FunFam" id="3.40.50.300:FF:000326">
    <property type="entry name" value="P-loop containing nucleoside triphosphate hydrolase"/>
    <property type="match status" value="1"/>
</dbReference>
<feature type="region of interest" description="Disordered" evidence="8">
    <location>
        <begin position="989"/>
        <end position="1016"/>
    </location>
</feature>
<evidence type="ECO:0000256" key="4">
    <source>
        <dbReference type="ARBA" id="ARBA00022801"/>
    </source>
</evidence>
<feature type="compositionally biased region" description="Acidic residues" evidence="8">
    <location>
        <begin position="989"/>
        <end position="1003"/>
    </location>
</feature>
<evidence type="ECO:0000259" key="11">
    <source>
        <dbReference type="Pfam" id="PF13087"/>
    </source>
</evidence>
<sequence>MAGPQLVQKLEELVSDEDLHWFCPRAPGRENGVYFDEDVDQSNETDDEKQKRLVLVQEAHERRDKALEVCIILAFDGADALDYQEKLKASLQKQLIRCDICVREFHRGRRLLRNQLESEYPADDVLEFMKTFDTMNEARIIAGLDSMTEHLIELPEEQRRITSAGQVGMFGLFESLHCIPFLRNEAVLERSFDPAFQLVLGKKKKLIVPNYAPAMAAFLYNGNQERQGWAERNITRNGAKRKMLSQEFDSVVKPWLEPAMARVHPVALEGPFLPRFWKGTRLLLMQLTPSIMTDNLRSMDANLFQLALDHFQIDSPHFADLLGSVHILLESCGLKFWDAVGAMTPQYVAEQIFKSPGLNHLLQTRTETEPLRLEEKMAWVDALIRSVKPANLVTPLRTLLDQLLKRIQNPPFSNYASSVAWEKGLVCLLDAIELISQAVDGGPVYTHLIETVSNDHLTPMLQELGGIEKKSELQLSKTEQLDLDIISKILELEVKSMTRDHRYIQKTNEIDHVVGHESKNLWKKTTQHIKAGHGALPTAVLSGIKGLIQLEPFIVKKPNELSPAKSKWNEALRSTRDNVTGHLIYRLDQFSPDQLAEIYFDPPAARGIMALLFSGDEQVHQGALSILKTLTSEDSRRDCLMHVTTTYYTNTLDSASEVLTLISTARIFTPSKTLMKLCRDILDCLCNSQDGLLRKTTLSSEKDQKTLRKFWLAVWKAISTIFEMTEAWSAPHDKTMMMDFCRDVMDFAEYAFDQYAVIAGTLETSQRSQLLHQPRVAFINMIKYLRLRDDWLIEKAVLLTCRMLSRLQDSGIQARVESIQYLHGILQGNVKTKLSMQHKAELQRALESHTGESSSGEEDISDISKRKKQSSLQTWAKSGSGASTPTTTSKPSKNVIDLESWSSKAAAQKEQVKKPLLTAKEKQKVVNKNTVVDQANFLAKRKATMAEQQKQKELALAKAKASGAGSGVLGLGNYAADHDTKGQTIMVDSDEEESEDDDLDDDLFGTTTTKPKRQIRPDLDLSGAVGLKPEVKSGPTKIARTNRSLKDMRARLKPDLGPLHRLILSWDFFHEGDYPPQSNEHEFSRVENAFRDPTSYQQTFEPLLTLEAWQGMVKAREELRDTTKPYEIKVQNRSNVDQFLEVSSFLGHQENRDLQLSEGDIVLFSKGKKPATDESEPHCLARVYRVKRQKAHLEIVYQVMPGSSMAAQLTMQSIVYGLKLQSITPLEREYGALKGLVYYDLCNQIVRAKPSQKINFSDRQVSSFRDIYELNRAQAEAVNGALENEGFSLIQGPPGSGKTKTIVAIVGGLLTQVLKNTPRGAQKISMPAINGQTSPAGDAPSKKLLVCAPSNAAVDELVMRLMKGVKTKDSNHHDIKVVRIGRSEAISAQVSDVTMETLVQQKLGGSNAADEKQRKMNAELFKEHSEISAQLRDLYQKRDSEEDMRKLEPPQRKELDDEITHVRRRKAELGQRIDSVKDNEKSAGREQELNRKRAQQAVLDEAHVICATLSGSGHDMFSGLSIEFETVVIDEAAQCVEMSSLIPLKYGCVKCVMVGDPKQLPPTVFSKEAAKFQYEQSLFVRMQNNHPGEVHLLDTQYRMHPDISVFPSRTFYDSLLKDGPSMASLRKQPWHASSLLAPYRFFDVAGQHSSAPRGNSLVNKAEIDVALMLYVRLRTDFPTYDFTGKIGIIVTYKAQLREMKSTFISRFGQDVTDFIEFNTTDAFQGRESEIIIFSCVRASPSGTIGFLQDIRRMNVGLTRAKSSLWVLGNASTLSSGQYWKKLVEDARGRDNYTTGDLKKMLNQSSKNFPAKAGTTRTMDDAPAAVEQAPMDGGISSGKESHIGGGVEDKMITKSRIAEMESAQEADKMDGVRYRFEDRVGKKKAEPKPSTQDVEMEDADLDDEYEPAPATHTNGTAKRGSLALPNALTTNKQESRESSKAPGDAVRPKSGTPASRDATPASDASKTNSGAASTAPSIGQQVKPPPKMVKKRPAAPSSMFMPKRKPGQR</sequence>
<feature type="region of interest" description="Disordered" evidence="8">
    <location>
        <begin position="1470"/>
        <end position="1492"/>
    </location>
</feature>
<keyword evidence="5 13" id="KW-0347">Helicase</keyword>
<evidence type="ECO:0000259" key="10">
    <source>
        <dbReference type="Pfam" id="PF13086"/>
    </source>
</evidence>
<proteinExistence type="inferred from homology"/>
<feature type="domain" description="Helicase Sen1 N-terminal" evidence="9">
    <location>
        <begin position="87"/>
        <end position="797"/>
    </location>
</feature>
<comment type="similarity">
    <text evidence="2">Belongs to the DNA2/NAM7 helicase family.</text>
</comment>
<evidence type="ECO:0000259" key="12">
    <source>
        <dbReference type="Pfam" id="PF23576"/>
    </source>
</evidence>
<dbReference type="InterPro" id="IPR041679">
    <property type="entry name" value="DNA2/NAM7-like_C"/>
</dbReference>
<comment type="subcellular location">
    <subcellularLocation>
        <location evidence="1">Nucleus</location>
    </subcellularLocation>
</comment>
<dbReference type="GO" id="GO:0004386">
    <property type="term" value="F:helicase activity"/>
    <property type="evidence" value="ECO:0007669"/>
    <property type="project" value="UniProtKB-KW"/>
</dbReference>
<dbReference type="CDD" id="cd18808">
    <property type="entry name" value="SF1_C_Upf1"/>
    <property type="match status" value="1"/>
</dbReference>
<feature type="domain" description="DNA2/NAM7 helicase helicase" evidence="10">
    <location>
        <begin position="1269"/>
        <end position="1567"/>
    </location>
</feature>
<feature type="region of interest" description="Disordered" evidence="8">
    <location>
        <begin position="1878"/>
        <end position="2008"/>
    </location>
</feature>
<dbReference type="InterPro" id="IPR024481">
    <property type="entry name" value="Helicase_Sen1_N"/>
</dbReference>
<dbReference type="PANTHER" id="PTHR10887">
    <property type="entry name" value="DNA2/NAM7 HELICASE FAMILY"/>
    <property type="match status" value="1"/>
</dbReference>
<feature type="compositionally biased region" description="Basic and acidic residues" evidence="8">
    <location>
        <begin position="841"/>
        <end position="850"/>
    </location>
</feature>
<dbReference type="Pfam" id="PF13086">
    <property type="entry name" value="AAA_11"/>
    <property type="match status" value="1"/>
</dbReference>
<dbReference type="EMBL" id="CP099418">
    <property type="protein sequence ID" value="USW46993.1"/>
    <property type="molecule type" value="Genomic_DNA"/>
</dbReference>
<dbReference type="InterPro" id="IPR027417">
    <property type="entry name" value="P-loop_NTPase"/>
</dbReference>
<evidence type="ECO:0000313" key="13">
    <source>
        <dbReference type="EMBL" id="USW46993.1"/>
    </source>
</evidence>
<keyword evidence="7" id="KW-0539">Nucleus</keyword>
<name>A0A9Q9AIV4_9PEZI</name>
<dbReference type="GO" id="GO:0005524">
    <property type="term" value="F:ATP binding"/>
    <property type="evidence" value="ECO:0007669"/>
    <property type="project" value="UniProtKB-KW"/>
</dbReference>
<dbReference type="InterPro" id="IPR045055">
    <property type="entry name" value="DNA2/NAM7-like"/>
</dbReference>
<evidence type="ECO:0000313" key="14">
    <source>
        <dbReference type="Proteomes" id="UP001056384"/>
    </source>
</evidence>
<keyword evidence="6" id="KW-0067">ATP-binding</keyword>